<dbReference type="InterPro" id="IPR053392">
    <property type="entry name" value="Transposase_IS30-like"/>
</dbReference>
<dbReference type="Gene3D" id="3.30.420.10">
    <property type="entry name" value="Ribonuclease H-like superfamily/Ribonuclease H"/>
    <property type="match status" value="1"/>
</dbReference>
<dbReference type="NCBIfam" id="NF033563">
    <property type="entry name" value="transpos_IS30"/>
    <property type="match status" value="1"/>
</dbReference>
<dbReference type="PANTHER" id="PTHR10948">
    <property type="entry name" value="TRANSPOSASE"/>
    <property type="match status" value="1"/>
</dbReference>
<feature type="domain" description="Integrase catalytic" evidence="2">
    <location>
        <begin position="165"/>
        <end position="327"/>
    </location>
</feature>
<reference evidence="3 4" key="1">
    <citation type="submission" date="2020-04" db="EMBL/GenBank/DDBJ databases">
        <title>The Whole Genome Analysis of High salt-tolerant Sphingobium yanoikuyae YC-XJ2 with Aryl organophosphorus flame retardants (aryl-OPFRs)-degrading capacity and characteristics of Related phosphotriesterase.</title>
        <authorList>
            <person name="Li X."/>
        </authorList>
    </citation>
    <scope>NUCLEOTIDE SEQUENCE [LARGE SCALE GENOMIC DNA]</scope>
    <source>
        <strain evidence="3 4">YC-XJ2</strain>
    </source>
</reference>
<dbReference type="Gene3D" id="1.10.10.60">
    <property type="entry name" value="Homeodomain-like"/>
    <property type="match status" value="1"/>
</dbReference>
<dbReference type="InterPro" id="IPR001584">
    <property type="entry name" value="Integrase_cat-core"/>
</dbReference>
<sequence length="334" mass="38768">MGDDYGQHSLEERIEIYRLHAAGISRRSIAVHLGRSASTISRELRRNSVKTKVWPGGYEPVRAQQLAQRRRRWDCCFKLERQPGLRDRVRDGLAMGWSPEQIAGRLAREHGRTLISHEAIYRFIYHRVAQKDYWHRLLPRAKHRRGRYARQGGSMVDIIKNRRSLRERPAQADDRASPGHWEADFMLFAQYGQSILVAHERTSRFTLIHRLQDRKAERTANHLADMLGSLAPAMRRTITFDNGPEFALHHKLAAQIDIQTFFCDVRAPWQKGGIENAIGRLRRNLPRKTNLDATDQAIIINALQRYNHTPRKCLDFQTPAEAFSRHQSHVALQT</sequence>
<dbReference type="InterPro" id="IPR036397">
    <property type="entry name" value="RNaseH_sf"/>
</dbReference>
<dbReference type="InterPro" id="IPR012337">
    <property type="entry name" value="RNaseH-like_sf"/>
</dbReference>
<dbReference type="Pfam" id="PF00665">
    <property type="entry name" value="rve"/>
    <property type="match status" value="1"/>
</dbReference>
<dbReference type="GO" id="GO:0003676">
    <property type="term" value="F:nucleic acid binding"/>
    <property type="evidence" value="ECO:0007669"/>
    <property type="project" value="InterPro"/>
</dbReference>
<dbReference type="AlphaFoldDB" id="A0A6M4GBU7"/>
<dbReference type="SUPFAM" id="SSF46689">
    <property type="entry name" value="Homeodomain-like"/>
    <property type="match status" value="1"/>
</dbReference>
<evidence type="ECO:0000313" key="3">
    <source>
        <dbReference type="EMBL" id="QJR04518.1"/>
    </source>
</evidence>
<organism evidence="3 4">
    <name type="scientific">Sphingobium yanoikuyae</name>
    <name type="common">Sphingomonas yanoikuyae</name>
    <dbReference type="NCBI Taxonomy" id="13690"/>
    <lineage>
        <taxon>Bacteria</taxon>
        <taxon>Pseudomonadati</taxon>
        <taxon>Pseudomonadota</taxon>
        <taxon>Alphaproteobacteria</taxon>
        <taxon>Sphingomonadales</taxon>
        <taxon>Sphingomonadaceae</taxon>
        <taxon>Sphingobium</taxon>
    </lineage>
</organism>
<dbReference type="Proteomes" id="UP000502611">
    <property type="component" value="Chromosome"/>
</dbReference>
<dbReference type="GO" id="GO:0015074">
    <property type="term" value="P:DNA integration"/>
    <property type="evidence" value="ECO:0007669"/>
    <property type="project" value="InterPro"/>
</dbReference>
<dbReference type="RefSeq" id="WP_169862261.1">
    <property type="nucleotide sequence ID" value="NZ_CP053021.1"/>
</dbReference>
<gene>
    <name evidence="3" type="ORF">HH800_21345</name>
</gene>
<dbReference type="GO" id="GO:0004803">
    <property type="term" value="F:transposase activity"/>
    <property type="evidence" value="ECO:0007669"/>
    <property type="project" value="TreeGrafter"/>
</dbReference>
<dbReference type="PANTHER" id="PTHR10948:SF23">
    <property type="entry name" value="TRANSPOSASE INSI FOR INSERTION SEQUENCE ELEMENT IS30A-RELATED"/>
    <property type="match status" value="1"/>
</dbReference>
<dbReference type="PROSITE" id="PS50994">
    <property type="entry name" value="INTEGRASE"/>
    <property type="match status" value="1"/>
</dbReference>
<name>A0A6M4GBU7_SPHYA</name>
<protein>
    <submittedName>
        <fullName evidence="3">IS30 family transposase</fullName>
    </submittedName>
</protein>
<proteinExistence type="predicted"/>
<dbReference type="GO" id="GO:0032196">
    <property type="term" value="P:transposition"/>
    <property type="evidence" value="ECO:0007669"/>
    <property type="project" value="TreeGrafter"/>
</dbReference>
<dbReference type="EMBL" id="CP053021">
    <property type="protein sequence ID" value="QJR04518.1"/>
    <property type="molecule type" value="Genomic_DNA"/>
</dbReference>
<evidence type="ECO:0000313" key="4">
    <source>
        <dbReference type="Proteomes" id="UP000502611"/>
    </source>
</evidence>
<dbReference type="InterPro" id="IPR009057">
    <property type="entry name" value="Homeodomain-like_sf"/>
</dbReference>
<dbReference type="SUPFAM" id="SSF53098">
    <property type="entry name" value="Ribonuclease H-like"/>
    <property type="match status" value="1"/>
</dbReference>
<accession>A0A6M4GBU7</accession>
<dbReference type="InterPro" id="IPR025246">
    <property type="entry name" value="IS30-like_HTH"/>
</dbReference>
<dbReference type="GO" id="GO:0005829">
    <property type="term" value="C:cytosol"/>
    <property type="evidence" value="ECO:0007669"/>
    <property type="project" value="TreeGrafter"/>
</dbReference>
<dbReference type="GO" id="GO:0006310">
    <property type="term" value="P:DNA recombination"/>
    <property type="evidence" value="ECO:0007669"/>
    <property type="project" value="UniProtKB-KW"/>
</dbReference>
<evidence type="ECO:0000259" key="2">
    <source>
        <dbReference type="PROSITE" id="PS50994"/>
    </source>
</evidence>
<dbReference type="InterPro" id="IPR051917">
    <property type="entry name" value="Transposase-Integrase"/>
</dbReference>
<dbReference type="Pfam" id="PF13936">
    <property type="entry name" value="HTH_38"/>
    <property type="match status" value="1"/>
</dbReference>
<keyword evidence="1" id="KW-0233">DNA recombination</keyword>
<evidence type="ECO:0000256" key="1">
    <source>
        <dbReference type="ARBA" id="ARBA00023172"/>
    </source>
</evidence>